<feature type="transmembrane region" description="Helical" evidence="6">
    <location>
        <begin position="537"/>
        <end position="557"/>
    </location>
</feature>
<reference evidence="7" key="1">
    <citation type="journal article" date="2020" name="bioRxiv">
        <title>Chromosome-level reference genome of the European wasp spider Argiope bruennichi: a resource for studies on range expansion and evolutionary adaptation.</title>
        <authorList>
            <person name="Sheffer M.M."/>
            <person name="Hoppe A."/>
            <person name="Krehenwinkel H."/>
            <person name="Uhl G."/>
            <person name="Kuss A.W."/>
            <person name="Jensen L."/>
            <person name="Jensen C."/>
            <person name="Gillespie R.G."/>
            <person name="Hoff K.J."/>
            <person name="Prost S."/>
        </authorList>
    </citation>
    <scope>NUCLEOTIDE SEQUENCE</scope>
</reference>
<dbReference type="InterPro" id="IPR052983">
    <property type="entry name" value="MFS_Riboflavin_Transporter"/>
</dbReference>
<dbReference type="EMBL" id="JABXBU010001863">
    <property type="protein sequence ID" value="KAF8782435.1"/>
    <property type="molecule type" value="Genomic_DNA"/>
</dbReference>
<feature type="transmembrane region" description="Helical" evidence="6">
    <location>
        <begin position="103"/>
        <end position="125"/>
    </location>
</feature>
<dbReference type="InterPro" id="IPR036259">
    <property type="entry name" value="MFS_trans_sf"/>
</dbReference>
<name>A0A8T0EVU4_ARGBR</name>
<evidence type="ECO:0000256" key="3">
    <source>
        <dbReference type="ARBA" id="ARBA00022692"/>
    </source>
</evidence>
<evidence type="ECO:0000256" key="2">
    <source>
        <dbReference type="ARBA" id="ARBA00022448"/>
    </source>
</evidence>
<keyword evidence="3 6" id="KW-0812">Transmembrane</keyword>
<feature type="transmembrane region" description="Helical" evidence="6">
    <location>
        <begin position="137"/>
        <end position="155"/>
    </location>
</feature>
<evidence type="ECO:0000313" key="8">
    <source>
        <dbReference type="Proteomes" id="UP000807504"/>
    </source>
</evidence>
<feature type="transmembrane region" description="Helical" evidence="6">
    <location>
        <begin position="167"/>
        <end position="185"/>
    </location>
</feature>
<evidence type="ECO:0000256" key="1">
    <source>
        <dbReference type="ARBA" id="ARBA00004141"/>
    </source>
</evidence>
<feature type="transmembrane region" description="Helical" evidence="6">
    <location>
        <begin position="77"/>
        <end position="97"/>
    </location>
</feature>
<feature type="transmembrane region" description="Helical" evidence="6">
    <location>
        <begin position="569"/>
        <end position="590"/>
    </location>
</feature>
<accession>A0A8T0EVU4</accession>
<feature type="transmembrane region" description="Helical" evidence="6">
    <location>
        <begin position="514"/>
        <end position="531"/>
    </location>
</feature>
<dbReference type="Gene3D" id="1.20.1250.20">
    <property type="entry name" value="MFS general substrate transporter like domains"/>
    <property type="match status" value="2"/>
</dbReference>
<dbReference type="InterPro" id="IPR011701">
    <property type="entry name" value="MFS"/>
</dbReference>
<dbReference type="SUPFAM" id="SSF103473">
    <property type="entry name" value="MFS general substrate transporter"/>
    <property type="match status" value="1"/>
</dbReference>
<protein>
    <submittedName>
        <fullName evidence="7">Monocarboxylate transporter 13 like protein</fullName>
    </submittedName>
</protein>
<comment type="subcellular location">
    <subcellularLocation>
        <location evidence="1">Membrane</location>
        <topology evidence="1">Multi-pass membrane protein</topology>
    </subcellularLocation>
</comment>
<dbReference type="PANTHER" id="PTHR43385:SF1">
    <property type="entry name" value="RIBOFLAVIN TRANSPORTER RIBJ"/>
    <property type="match status" value="1"/>
</dbReference>
<keyword evidence="8" id="KW-1185">Reference proteome</keyword>
<gene>
    <name evidence="7" type="ORF">HNY73_012721</name>
</gene>
<keyword evidence="4 6" id="KW-1133">Transmembrane helix</keyword>
<comment type="caution">
    <text evidence="7">The sequence shown here is derived from an EMBL/GenBank/DDBJ whole genome shotgun (WGS) entry which is preliminary data.</text>
</comment>
<feature type="transmembrane region" description="Helical" evidence="6">
    <location>
        <begin position="445"/>
        <end position="471"/>
    </location>
</feature>
<keyword evidence="2" id="KW-0813">Transport</keyword>
<evidence type="ECO:0000256" key="4">
    <source>
        <dbReference type="ARBA" id="ARBA00022989"/>
    </source>
</evidence>
<dbReference type="GO" id="GO:0022857">
    <property type="term" value="F:transmembrane transporter activity"/>
    <property type="evidence" value="ECO:0007669"/>
    <property type="project" value="InterPro"/>
</dbReference>
<proteinExistence type="predicted"/>
<evidence type="ECO:0000256" key="5">
    <source>
        <dbReference type="ARBA" id="ARBA00023136"/>
    </source>
</evidence>
<dbReference type="PANTHER" id="PTHR43385">
    <property type="entry name" value="RIBOFLAVIN TRANSPORTER RIBJ"/>
    <property type="match status" value="1"/>
</dbReference>
<sequence>MDGPDQGWAWAVALAACAINFIMAGLGRMSGILYVAFIDIYRLDRKGASTPFSVRSSTRNLLGPVVGILGQKYGNQVVIISGAVMSTISTILCFFVDDIGWITVLWGGLGGAGTALTTVLVQVVVGQYFKKYRTTAIGMGFSGGCVGSFLFPALMEWLLNTCGIEGTFLIIAGIIMHCIPAAMILRKPPWLNKKPVKVSKDPVIHQINNYSIKCKEETKESSEKVVDIQFLRSNSDLILKLLLLKTPGDEPDNKLLEVENASVNSAQICILESLEDMYAHQQNSKTNGHIDKELACKNNVVKGLLLESGLKVITNPRSKSFNVEKTAESGAAKNVNGNWTRRSSIPDVSKMSKKVSRQYVLLKIKNILYTNPNQIPILFPDENRTNILKVVSELRKLYCNHDWSQCEIEKKRPSLENSQKSMDKKQSNSFWTIFKTMIKLFRNPLFVLVCLCRTVHFLTFLPIVTTIVDFAIDRGFREDEGSYVIAALSLGDLLGRLCLGWVTDKGFMGVPRYLLVGMVLQGVNTATIPFMPNKATVYVSLCIFGMLQGSLFVRHPVLVQRYMRSDVQSLAIGCMNFFPGLLGMALPLYIGYFRDTLGTYDYFKLHKGFSGIVFGSCGFRAFSPLCFPPKGNENS</sequence>
<evidence type="ECO:0000313" key="7">
    <source>
        <dbReference type="EMBL" id="KAF8782435.1"/>
    </source>
</evidence>
<feature type="transmembrane region" description="Helical" evidence="6">
    <location>
        <begin position="12"/>
        <end position="37"/>
    </location>
</feature>
<dbReference type="GO" id="GO:0016020">
    <property type="term" value="C:membrane"/>
    <property type="evidence" value="ECO:0007669"/>
    <property type="project" value="UniProtKB-SubCell"/>
</dbReference>
<dbReference type="Pfam" id="PF07690">
    <property type="entry name" value="MFS_1"/>
    <property type="match status" value="2"/>
</dbReference>
<evidence type="ECO:0000256" key="6">
    <source>
        <dbReference type="SAM" id="Phobius"/>
    </source>
</evidence>
<dbReference type="Proteomes" id="UP000807504">
    <property type="component" value="Unassembled WGS sequence"/>
</dbReference>
<keyword evidence="5 6" id="KW-0472">Membrane</keyword>
<organism evidence="7 8">
    <name type="scientific">Argiope bruennichi</name>
    <name type="common">Wasp spider</name>
    <name type="synonym">Aranea bruennichi</name>
    <dbReference type="NCBI Taxonomy" id="94029"/>
    <lineage>
        <taxon>Eukaryota</taxon>
        <taxon>Metazoa</taxon>
        <taxon>Ecdysozoa</taxon>
        <taxon>Arthropoda</taxon>
        <taxon>Chelicerata</taxon>
        <taxon>Arachnida</taxon>
        <taxon>Araneae</taxon>
        <taxon>Araneomorphae</taxon>
        <taxon>Entelegynae</taxon>
        <taxon>Araneoidea</taxon>
        <taxon>Araneidae</taxon>
        <taxon>Argiope</taxon>
    </lineage>
</organism>
<dbReference type="AlphaFoldDB" id="A0A8T0EVU4"/>
<reference evidence="7" key="2">
    <citation type="submission" date="2020-06" db="EMBL/GenBank/DDBJ databases">
        <authorList>
            <person name="Sheffer M."/>
        </authorList>
    </citation>
    <scope>NUCLEOTIDE SEQUENCE</scope>
</reference>
<feature type="transmembrane region" description="Helical" evidence="6">
    <location>
        <begin position="483"/>
        <end position="502"/>
    </location>
</feature>